<sequence>MTPTNSLTNIRLATGADAAQLQDIYRHCIVEAPWQVRPAEAIPDFSAISRDEVIWVAVDAQDQVLALLAVQQERAYIHHLYVHPRAQGRGLGRALLVFLQTHMAFPWRLKCVLNNKAGMAFYQRLGWLELQQGHGADGLFVLLECSGLDPG</sequence>
<proteinExistence type="predicted"/>
<name>A0ABR6ZLW4_9BURK</name>
<dbReference type="CDD" id="cd04301">
    <property type="entry name" value="NAT_SF"/>
    <property type="match status" value="1"/>
</dbReference>
<dbReference type="Gene3D" id="3.40.630.30">
    <property type="match status" value="1"/>
</dbReference>
<evidence type="ECO:0000313" key="4">
    <source>
        <dbReference type="EMBL" id="MBC3916908.1"/>
    </source>
</evidence>
<dbReference type="PROSITE" id="PS51186">
    <property type="entry name" value="GNAT"/>
    <property type="match status" value="1"/>
</dbReference>
<protein>
    <submittedName>
        <fullName evidence="4">GNAT family N-acetyltransferase</fullName>
    </submittedName>
</protein>
<reference evidence="4 5" key="1">
    <citation type="submission" date="2020-08" db="EMBL/GenBank/DDBJ databases">
        <title>Novel species isolated from subtropical streams in China.</title>
        <authorList>
            <person name="Lu H."/>
        </authorList>
    </citation>
    <scope>NUCLEOTIDE SEQUENCE [LARGE SCALE GENOMIC DNA]</scope>
    <source>
        <strain evidence="4 5">CY18W</strain>
    </source>
</reference>
<dbReference type="InterPro" id="IPR016181">
    <property type="entry name" value="Acyl_CoA_acyltransferase"/>
</dbReference>
<keyword evidence="1" id="KW-0808">Transferase</keyword>
<dbReference type="SUPFAM" id="SSF55729">
    <property type="entry name" value="Acyl-CoA N-acyltransferases (Nat)"/>
    <property type="match status" value="1"/>
</dbReference>
<accession>A0ABR6ZLW4</accession>
<evidence type="ECO:0000256" key="2">
    <source>
        <dbReference type="ARBA" id="ARBA00023315"/>
    </source>
</evidence>
<dbReference type="Pfam" id="PF13508">
    <property type="entry name" value="Acetyltransf_7"/>
    <property type="match status" value="1"/>
</dbReference>
<dbReference type="PANTHER" id="PTHR43877">
    <property type="entry name" value="AMINOALKYLPHOSPHONATE N-ACETYLTRANSFERASE-RELATED-RELATED"/>
    <property type="match status" value="1"/>
</dbReference>
<dbReference type="PANTHER" id="PTHR43877:SF1">
    <property type="entry name" value="ACETYLTRANSFERASE"/>
    <property type="match status" value="1"/>
</dbReference>
<evidence type="ECO:0000256" key="1">
    <source>
        <dbReference type="ARBA" id="ARBA00022679"/>
    </source>
</evidence>
<keyword evidence="5" id="KW-1185">Reference proteome</keyword>
<keyword evidence="2" id="KW-0012">Acyltransferase</keyword>
<evidence type="ECO:0000313" key="5">
    <source>
        <dbReference type="Proteomes" id="UP000650424"/>
    </source>
</evidence>
<organism evidence="4 5">
    <name type="scientific">Undibacterium hunanense</name>
    <dbReference type="NCBI Taxonomy" id="2762292"/>
    <lineage>
        <taxon>Bacteria</taxon>
        <taxon>Pseudomonadati</taxon>
        <taxon>Pseudomonadota</taxon>
        <taxon>Betaproteobacteria</taxon>
        <taxon>Burkholderiales</taxon>
        <taxon>Oxalobacteraceae</taxon>
        <taxon>Undibacterium</taxon>
    </lineage>
</organism>
<feature type="domain" description="N-acetyltransferase" evidence="3">
    <location>
        <begin position="8"/>
        <end position="148"/>
    </location>
</feature>
<gene>
    <name evidence="4" type="ORF">H8L32_05415</name>
</gene>
<dbReference type="InterPro" id="IPR050832">
    <property type="entry name" value="Bact_Acetyltransf"/>
</dbReference>
<dbReference type="RefSeq" id="WP_186946137.1">
    <property type="nucleotide sequence ID" value="NZ_JACOGF010000002.1"/>
</dbReference>
<dbReference type="EMBL" id="JACOGF010000002">
    <property type="protein sequence ID" value="MBC3916908.1"/>
    <property type="molecule type" value="Genomic_DNA"/>
</dbReference>
<dbReference type="InterPro" id="IPR000182">
    <property type="entry name" value="GNAT_dom"/>
</dbReference>
<evidence type="ECO:0000259" key="3">
    <source>
        <dbReference type="PROSITE" id="PS51186"/>
    </source>
</evidence>
<comment type="caution">
    <text evidence="4">The sequence shown here is derived from an EMBL/GenBank/DDBJ whole genome shotgun (WGS) entry which is preliminary data.</text>
</comment>
<dbReference type="Proteomes" id="UP000650424">
    <property type="component" value="Unassembled WGS sequence"/>
</dbReference>